<proteinExistence type="predicted"/>
<gene>
    <name evidence="1" type="ORF">HBSAL_00885</name>
</gene>
<dbReference type="InterPro" id="IPR002838">
    <property type="entry name" value="AIM24"/>
</dbReference>
<dbReference type="AlphaFoldDB" id="A0A4D6GQG2"/>
<name>A0A4D6GQG2_HALS9</name>
<evidence type="ECO:0000313" key="2">
    <source>
        <dbReference type="Proteomes" id="UP000296216"/>
    </source>
</evidence>
<organism evidence="1 2">
    <name type="scientific">Halobacterium salinarum (strain ATCC 33171 / DSM 3754 / JCM 8978 / NBRC 102687 / NCIMB 764 / 91-R6)</name>
    <dbReference type="NCBI Taxonomy" id="2597657"/>
    <lineage>
        <taxon>Archaea</taxon>
        <taxon>Methanobacteriati</taxon>
        <taxon>Methanobacteriota</taxon>
        <taxon>Stenosarchaea group</taxon>
        <taxon>Halobacteria</taxon>
        <taxon>Halobacteriales</taxon>
        <taxon>Halobacteriaceae</taxon>
        <taxon>Halobacterium</taxon>
    </lineage>
</organism>
<dbReference type="Gene3D" id="3.60.160.10">
    <property type="entry name" value="Mitochondrial biogenesis AIM24"/>
    <property type="match status" value="1"/>
</dbReference>
<dbReference type="Pfam" id="PF01987">
    <property type="entry name" value="AIM24"/>
    <property type="match status" value="1"/>
</dbReference>
<reference evidence="1 2" key="1">
    <citation type="journal article" date="2019" name="Microbiol. Resour. Announc.">
        <title>The Genome Sequence of the Halobacterium salinarum Type Strain Is Closely Related to That of Laboratory Strains NRC-1 and R1.</title>
        <authorList>
            <person name="Pfeiffer F."/>
            <person name="Marchfelder A."/>
            <person name="Habermann B."/>
            <person name="Dyall-Smith M.L."/>
        </authorList>
    </citation>
    <scope>NUCLEOTIDE SEQUENCE [LARGE SCALE GENOMIC DNA]</scope>
    <source>
        <strain evidence="2">ATCC 33171 / DSM 3754 / JCM 8978 / NBRC 102687 / NCIMB 764 / 91-R6</strain>
    </source>
</reference>
<dbReference type="InterPro" id="IPR016031">
    <property type="entry name" value="Trp_RNA-bd_attenuator-like_dom"/>
</dbReference>
<dbReference type="PANTHER" id="PTHR43657:SF1">
    <property type="entry name" value="ALTERED INHERITANCE OF MITOCHONDRIA PROTEIN 24, MITOCHONDRIAL"/>
    <property type="match status" value="1"/>
</dbReference>
<accession>A0A4D6GQG2</accession>
<dbReference type="PANTHER" id="PTHR43657">
    <property type="entry name" value="TRYPTOPHAN RNA-BINDING ATTENUATOR PROTEIN-LIKE PROTEIN"/>
    <property type="match status" value="1"/>
</dbReference>
<dbReference type="Proteomes" id="UP000296216">
    <property type="component" value="Chromosome"/>
</dbReference>
<protein>
    <submittedName>
        <fullName evidence="1">DUF124 family protein</fullName>
    </submittedName>
</protein>
<evidence type="ECO:0000313" key="1">
    <source>
        <dbReference type="EMBL" id="QCC43924.1"/>
    </source>
</evidence>
<dbReference type="SUPFAM" id="SSF51219">
    <property type="entry name" value="TRAP-like"/>
    <property type="match status" value="1"/>
</dbReference>
<dbReference type="EMBL" id="CP038631">
    <property type="protein sequence ID" value="QCC43924.1"/>
    <property type="molecule type" value="Genomic_DNA"/>
</dbReference>
<sequence length="200" mass="20517">MEASVGDGMGGLLEVTLDAEEAVLAAAGALVDHTGDVRIDRSRAGAMRSVANTAREREVTPVRVRAVGGGAVVRFAPDYPGEIAACELGAAGGRVSVAWDGFVAAPVGVSVGARSIGNAPTRGMGLLMTQFTGERTVYVAGRGRVERVALAEGDSRVVAAANVVAFEDRVRVAVERVSAMEDAASVGRFHGPGTVWVATR</sequence>
<dbReference type="InterPro" id="IPR036983">
    <property type="entry name" value="AIM24_sf"/>
</dbReference>